<keyword evidence="2" id="KW-1185">Reference proteome</keyword>
<dbReference type="EMBL" id="CM044702">
    <property type="protein sequence ID" value="KAI5678300.1"/>
    <property type="molecule type" value="Genomic_DNA"/>
</dbReference>
<proteinExistence type="predicted"/>
<reference evidence="2" key="1">
    <citation type="journal article" date="2023" name="Nat. Plants">
        <title>Single-cell RNA sequencing provides a high-resolution roadmap for understanding the multicellular compartmentation of specialized metabolism.</title>
        <authorList>
            <person name="Sun S."/>
            <person name="Shen X."/>
            <person name="Li Y."/>
            <person name="Li Y."/>
            <person name="Wang S."/>
            <person name="Li R."/>
            <person name="Zhang H."/>
            <person name="Shen G."/>
            <person name="Guo B."/>
            <person name="Wei J."/>
            <person name="Xu J."/>
            <person name="St-Pierre B."/>
            <person name="Chen S."/>
            <person name="Sun C."/>
        </authorList>
    </citation>
    <scope>NUCLEOTIDE SEQUENCE [LARGE SCALE GENOMIC DNA]</scope>
</reference>
<name>A0ACC0C085_CATRO</name>
<gene>
    <name evidence="1" type="ORF">M9H77_09250</name>
</gene>
<sequence length="213" mass="24235">MTAIPKPRLLASAAADVKSLNFFPNVKAASLRKNQVSHHQLIRKKSEKSPRRLIRISTSDGKWHGKWNLDYKFSLHDLHLQDLNHHLNNNHNEVSINLCIQKHAGFGLSVDGKIITSLTRKCTNCSSPYCREIDTNFNVWVLPSSRSQKKSEHHHHHHHLPEIGGDDPSLSLYNSFISLLTKEIGNSIRLIYISNKLHGWFCIGAGDICEARR</sequence>
<dbReference type="Proteomes" id="UP001060085">
    <property type="component" value="Linkage Group LG02"/>
</dbReference>
<comment type="caution">
    <text evidence="1">The sequence shown here is derived from an EMBL/GenBank/DDBJ whole genome shotgun (WGS) entry which is preliminary data.</text>
</comment>
<protein>
    <submittedName>
        <fullName evidence="1">Uncharacterized protein</fullName>
    </submittedName>
</protein>
<evidence type="ECO:0000313" key="1">
    <source>
        <dbReference type="EMBL" id="KAI5678300.1"/>
    </source>
</evidence>
<accession>A0ACC0C085</accession>
<organism evidence="1 2">
    <name type="scientific">Catharanthus roseus</name>
    <name type="common">Madagascar periwinkle</name>
    <name type="synonym">Vinca rosea</name>
    <dbReference type="NCBI Taxonomy" id="4058"/>
    <lineage>
        <taxon>Eukaryota</taxon>
        <taxon>Viridiplantae</taxon>
        <taxon>Streptophyta</taxon>
        <taxon>Embryophyta</taxon>
        <taxon>Tracheophyta</taxon>
        <taxon>Spermatophyta</taxon>
        <taxon>Magnoliopsida</taxon>
        <taxon>eudicotyledons</taxon>
        <taxon>Gunneridae</taxon>
        <taxon>Pentapetalae</taxon>
        <taxon>asterids</taxon>
        <taxon>lamiids</taxon>
        <taxon>Gentianales</taxon>
        <taxon>Apocynaceae</taxon>
        <taxon>Rauvolfioideae</taxon>
        <taxon>Vinceae</taxon>
        <taxon>Catharanthinae</taxon>
        <taxon>Catharanthus</taxon>
    </lineage>
</organism>
<evidence type="ECO:0000313" key="2">
    <source>
        <dbReference type="Proteomes" id="UP001060085"/>
    </source>
</evidence>